<reference evidence="1 2" key="1">
    <citation type="submission" date="2024-01" db="EMBL/GenBank/DDBJ databases">
        <title>Genome assemblies of Stephania.</title>
        <authorList>
            <person name="Yang L."/>
        </authorList>
    </citation>
    <scope>NUCLEOTIDE SEQUENCE [LARGE SCALE GENOMIC DNA]</scope>
    <source>
        <strain evidence="1">YNDBR</strain>
        <tissue evidence="1">Leaf</tissue>
    </source>
</reference>
<gene>
    <name evidence="1" type="ORF">Syun_018625</name>
</gene>
<accession>A0AAP0IU44</accession>
<evidence type="ECO:0000313" key="2">
    <source>
        <dbReference type="Proteomes" id="UP001420932"/>
    </source>
</evidence>
<name>A0AAP0IU44_9MAGN</name>
<protein>
    <submittedName>
        <fullName evidence="1">Uncharacterized protein</fullName>
    </submittedName>
</protein>
<dbReference type="AlphaFoldDB" id="A0AAP0IU44"/>
<sequence>MMRWTNENLPRGILLAEEKVSLITEILGVCVGTHLEADRWKLREKKEWRCVTWPVLVDVAAPYWSRWLVLTLWTNRRVTLRSCIVANRLRGSSLLAEICCRLFDPPRNE</sequence>
<evidence type="ECO:0000313" key="1">
    <source>
        <dbReference type="EMBL" id="KAK9121008.1"/>
    </source>
</evidence>
<keyword evidence="2" id="KW-1185">Reference proteome</keyword>
<comment type="caution">
    <text evidence="1">The sequence shown here is derived from an EMBL/GenBank/DDBJ whole genome shotgun (WGS) entry which is preliminary data.</text>
</comment>
<dbReference type="Proteomes" id="UP001420932">
    <property type="component" value="Unassembled WGS sequence"/>
</dbReference>
<proteinExistence type="predicted"/>
<dbReference type="EMBL" id="JBBNAF010000008">
    <property type="protein sequence ID" value="KAK9121008.1"/>
    <property type="molecule type" value="Genomic_DNA"/>
</dbReference>
<organism evidence="1 2">
    <name type="scientific">Stephania yunnanensis</name>
    <dbReference type="NCBI Taxonomy" id="152371"/>
    <lineage>
        <taxon>Eukaryota</taxon>
        <taxon>Viridiplantae</taxon>
        <taxon>Streptophyta</taxon>
        <taxon>Embryophyta</taxon>
        <taxon>Tracheophyta</taxon>
        <taxon>Spermatophyta</taxon>
        <taxon>Magnoliopsida</taxon>
        <taxon>Ranunculales</taxon>
        <taxon>Menispermaceae</taxon>
        <taxon>Menispermoideae</taxon>
        <taxon>Cissampelideae</taxon>
        <taxon>Stephania</taxon>
    </lineage>
</organism>